<reference evidence="5" key="1">
    <citation type="submission" date="2020-11" db="EMBL/GenBank/DDBJ databases">
        <title>Nocardia NEAU-351.nov., a novel actinomycete isolated from the cow dung.</title>
        <authorList>
            <person name="Zhang X."/>
        </authorList>
    </citation>
    <scope>NUCLEOTIDE SEQUENCE</scope>
    <source>
        <strain evidence="5">NEAU-351</strain>
    </source>
</reference>
<dbReference type="InterPro" id="IPR000792">
    <property type="entry name" value="Tscrpt_reg_LuxR_C"/>
</dbReference>
<dbReference type="SMART" id="SM00421">
    <property type="entry name" value="HTH_LUXR"/>
    <property type="match status" value="1"/>
</dbReference>
<evidence type="ECO:0000256" key="2">
    <source>
        <dbReference type="ARBA" id="ARBA00023125"/>
    </source>
</evidence>
<dbReference type="PROSITE" id="PS50043">
    <property type="entry name" value="HTH_LUXR_2"/>
    <property type="match status" value="1"/>
</dbReference>
<evidence type="ECO:0000256" key="3">
    <source>
        <dbReference type="ARBA" id="ARBA00023163"/>
    </source>
</evidence>
<dbReference type="Gene3D" id="1.10.10.10">
    <property type="entry name" value="Winged helix-like DNA-binding domain superfamily/Winged helix DNA-binding domain"/>
    <property type="match status" value="1"/>
</dbReference>
<keyword evidence="2" id="KW-0238">DNA-binding</keyword>
<keyword evidence="1" id="KW-0805">Transcription regulation</keyword>
<comment type="caution">
    <text evidence="5">The sequence shown here is derived from an EMBL/GenBank/DDBJ whole genome shotgun (WGS) entry which is preliminary data.</text>
</comment>
<dbReference type="Pfam" id="PF00196">
    <property type="entry name" value="GerE"/>
    <property type="match status" value="1"/>
</dbReference>
<dbReference type="PANTHER" id="PTHR44688">
    <property type="entry name" value="DNA-BINDING TRANSCRIPTIONAL ACTIVATOR DEVR_DOSR"/>
    <property type="match status" value="1"/>
</dbReference>
<feature type="domain" description="HTH luxR-type" evidence="4">
    <location>
        <begin position="348"/>
        <end position="413"/>
    </location>
</feature>
<dbReference type="AlphaFoldDB" id="A0A931II07"/>
<dbReference type="GO" id="GO:0003677">
    <property type="term" value="F:DNA binding"/>
    <property type="evidence" value="ECO:0007669"/>
    <property type="project" value="UniProtKB-KW"/>
</dbReference>
<dbReference type="InterPro" id="IPR036388">
    <property type="entry name" value="WH-like_DNA-bd_sf"/>
</dbReference>
<dbReference type="EMBL" id="JADMLG010000030">
    <property type="protein sequence ID" value="MBH0781799.1"/>
    <property type="molecule type" value="Genomic_DNA"/>
</dbReference>
<dbReference type="Proteomes" id="UP000655751">
    <property type="component" value="Unassembled WGS sequence"/>
</dbReference>
<dbReference type="SUPFAM" id="SSF46894">
    <property type="entry name" value="C-terminal effector domain of the bipartite response regulators"/>
    <property type="match status" value="1"/>
</dbReference>
<dbReference type="PANTHER" id="PTHR44688:SF16">
    <property type="entry name" value="DNA-BINDING TRANSCRIPTIONAL ACTIVATOR DEVR_DOSR"/>
    <property type="match status" value="1"/>
</dbReference>
<keyword evidence="6" id="KW-1185">Reference proteome</keyword>
<evidence type="ECO:0000259" key="4">
    <source>
        <dbReference type="PROSITE" id="PS50043"/>
    </source>
</evidence>
<evidence type="ECO:0000313" key="6">
    <source>
        <dbReference type="Proteomes" id="UP000655751"/>
    </source>
</evidence>
<dbReference type="RefSeq" id="WP_196154081.1">
    <property type="nucleotide sequence ID" value="NZ_JADMLG010000030.1"/>
</dbReference>
<protein>
    <submittedName>
        <fullName evidence="5">Helix-turn-helix transcriptional regulator</fullName>
    </submittedName>
</protein>
<organism evidence="5 6">
    <name type="scientific">Nocardia bovistercoris</name>
    <dbReference type="NCBI Taxonomy" id="2785916"/>
    <lineage>
        <taxon>Bacteria</taxon>
        <taxon>Bacillati</taxon>
        <taxon>Actinomycetota</taxon>
        <taxon>Actinomycetes</taxon>
        <taxon>Mycobacteriales</taxon>
        <taxon>Nocardiaceae</taxon>
        <taxon>Nocardia</taxon>
    </lineage>
</organism>
<gene>
    <name evidence="5" type="ORF">IT779_36545</name>
</gene>
<evidence type="ECO:0000313" key="5">
    <source>
        <dbReference type="EMBL" id="MBH0781799.1"/>
    </source>
</evidence>
<evidence type="ECO:0000256" key="1">
    <source>
        <dbReference type="ARBA" id="ARBA00023015"/>
    </source>
</evidence>
<keyword evidence="3" id="KW-0804">Transcription</keyword>
<dbReference type="PRINTS" id="PR00038">
    <property type="entry name" value="HTHLUXR"/>
</dbReference>
<name>A0A931II07_9NOCA</name>
<dbReference type="GO" id="GO:0006355">
    <property type="term" value="P:regulation of DNA-templated transcription"/>
    <property type="evidence" value="ECO:0007669"/>
    <property type="project" value="InterPro"/>
</dbReference>
<dbReference type="InterPro" id="IPR016032">
    <property type="entry name" value="Sig_transdc_resp-reg_C-effctor"/>
</dbReference>
<dbReference type="CDD" id="cd06170">
    <property type="entry name" value="LuxR_C_like"/>
    <property type="match status" value="1"/>
</dbReference>
<sequence>MDIIGLRTSHLSTHSCINLKILRTAGAAWLEGDAVSTIALAEAAATARCRRGSECCTALASLQLALLLTNLRCTDEARRAVRQAAATIDDPAITSVTALVRAKIALCEGSFDEADDLCDTGMGATADPRLASWAPIGNMVRALTAMRRGAVATMIRYADQLKEDVIFGRDTFPWNSPAWLVVQIIEAEKGWEVAVPLARRLLDSESSTRRLLLSEPTAASFLVRILLRADEREPAQRARHCAAVLAEQNPEFHVLSAASLHLEGLLEKDVGLLKQTATSDCDAWTLALMNEDIGDLLAEDSREFRQACAHYETAMRSYAEAGSPRDSSRVRSKLRPHNTSMAAARFWPNSRIPVLTDTEYAVAELVAGGLTNAEVAGKMFLSRHTVAFHLRKIFQKVGAKSRIELAVMWKQLVAREGLDVAGGEPLTQVS</sequence>
<accession>A0A931II07</accession>
<proteinExistence type="predicted"/>